<accession>A0A8J4DX14</accession>
<keyword evidence="1" id="KW-1133">Transmembrane helix</keyword>
<dbReference type="RefSeq" id="WP_203987638.1">
    <property type="nucleotide sequence ID" value="NZ_BOPG01000006.1"/>
</dbReference>
<protein>
    <submittedName>
        <fullName evidence="2">Uncharacterized protein</fullName>
    </submittedName>
</protein>
<comment type="caution">
    <text evidence="2">The sequence shown here is derived from an EMBL/GenBank/DDBJ whole genome shotgun (WGS) entry which is preliminary data.</text>
</comment>
<sequence>MGRVWAERIVDVKLFHYLDSSHQGPLRTDRYRTQALQLTRPPGAVYSAKTTISCRTCGHRVSYQVLSVLAARLRWTLWILLAVASTAAAVWGLVLMFGNDQPVARGEDPPGVWSLMLGLALLAAFSLLLMTETGISGPGVRRTARPHSLRPVADEPDTGALTCQHCGHQEPVDGDGYLRMRQHECRT</sequence>
<gene>
    <name evidence="2" type="ORF">Vau01_009700</name>
</gene>
<organism evidence="2 3">
    <name type="scientific">Virgisporangium aurantiacum</name>
    <dbReference type="NCBI Taxonomy" id="175570"/>
    <lineage>
        <taxon>Bacteria</taxon>
        <taxon>Bacillati</taxon>
        <taxon>Actinomycetota</taxon>
        <taxon>Actinomycetes</taxon>
        <taxon>Micromonosporales</taxon>
        <taxon>Micromonosporaceae</taxon>
        <taxon>Virgisporangium</taxon>
    </lineage>
</organism>
<keyword evidence="3" id="KW-1185">Reference proteome</keyword>
<proteinExistence type="predicted"/>
<keyword evidence="1" id="KW-0472">Membrane</keyword>
<evidence type="ECO:0000313" key="3">
    <source>
        <dbReference type="Proteomes" id="UP000612585"/>
    </source>
</evidence>
<dbReference type="AlphaFoldDB" id="A0A8J4DX14"/>
<name>A0A8J4DX14_9ACTN</name>
<feature type="transmembrane region" description="Helical" evidence="1">
    <location>
        <begin position="77"/>
        <end position="98"/>
    </location>
</feature>
<evidence type="ECO:0000256" key="1">
    <source>
        <dbReference type="SAM" id="Phobius"/>
    </source>
</evidence>
<feature type="transmembrane region" description="Helical" evidence="1">
    <location>
        <begin position="110"/>
        <end position="131"/>
    </location>
</feature>
<dbReference type="Proteomes" id="UP000612585">
    <property type="component" value="Unassembled WGS sequence"/>
</dbReference>
<reference evidence="2" key="1">
    <citation type="submission" date="2021-01" db="EMBL/GenBank/DDBJ databases">
        <title>Whole genome shotgun sequence of Virgisporangium aurantiacum NBRC 16421.</title>
        <authorList>
            <person name="Komaki H."/>
            <person name="Tamura T."/>
        </authorList>
    </citation>
    <scope>NUCLEOTIDE SEQUENCE</scope>
    <source>
        <strain evidence="2">NBRC 16421</strain>
    </source>
</reference>
<keyword evidence="1" id="KW-0812">Transmembrane</keyword>
<evidence type="ECO:0000313" key="2">
    <source>
        <dbReference type="EMBL" id="GIJ53454.1"/>
    </source>
</evidence>
<dbReference type="EMBL" id="BOPG01000006">
    <property type="protein sequence ID" value="GIJ53454.1"/>
    <property type="molecule type" value="Genomic_DNA"/>
</dbReference>